<accession>A0A8S3YHC2</accession>
<evidence type="ECO:0000313" key="2">
    <source>
        <dbReference type="Proteomes" id="UP000691718"/>
    </source>
</evidence>
<dbReference type="AlphaFoldDB" id="A0A8S3YHC2"/>
<gene>
    <name evidence="1" type="ORF">PAPOLLO_LOCUS27957</name>
</gene>
<reference evidence="1" key="1">
    <citation type="submission" date="2021-04" db="EMBL/GenBank/DDBJ databases">
        <authorList>
            <person name="Tunstrom K."/>
        </authorList>
    </citation>
    <scope>NUCLEOTIDE SEQUENCE</scope>
</reference>
<dbReference type="EMBL" id="CAJQZP010001697">
    <property type="protein sequence ID" value="CAG5059277.1"/>
    <property type="molecule type" value="Genomic_DNA"/>
</dbReference>
<name>A0A8S3YHC2_PARAO</name>
<evidence type="ECO:0000313" key="1">
    <source>
        <dbReference type="EMBL" id="CAG5059277.1"/>
    </source>
</evidence>
<keyword evidence="2" id="KW-1185">Reference proteome</keyword>
<organism evidence="1 2">
    <name type="scientific">Parnassius apollo</name>
    <name type="common">Apollo butterfly</name>
    <name type="synonym">Papilio apollo</name>
    <dbReference type="NCBI Taxonomy" id="110799"/>
    <lineage>
        <taxon>Eukaryota</taxon>
        <taxon>Metazoa</taxon>
        <taxon>Ecdysozoa</taxon>
        <taxon>Arthropoda</taxon>
        <taxon>Hexapoda</taxon>
        <taxon>Insecta</taxon>
        <taxon>Pterygota</taxon>
        <taxon>Neoptera</taxon>
        <taxon>Endopterygota</taxon>
        <taxon>Lepidoptera</taxon>
        <taxon>Glossata</taxon>
        <taxon>Ditrysia</taxon>
        <taxon>Papilionoidea</taxon>
        <taxon>Papilionidae</taxon>
        <taxon>Parnassiinae</taxon>
        <taxon>Parnassini</taxon>
        <taxon>Parnassius</taxon>
        <taxon>Parnassius</taxon>
    </lineage>
</organism>
<sequence>MQKLTERTDDLKQRITARGKWIRQYTERLTRFNKNRLYQGDQKRLHKSLDRSMVSEKDPVPNKADTVAFWRGLWSEPVNQRGPLDGSFSDSVCEYYAHGSRRHNAG</sequence>
<proteinExistence type="predicted"/>
<dbReference type="OrthoDB" id="6928907at2759"/>
<comment type="caution">
    <text evidence="1">The sequence shown here is derived from an EMBL/GenBank/DDBJ whole genome shotgun (WGS) entry which is preliminary data.</text>
</comment>
<protein>
    <submittedName>
        <fullName evidence="1">(apollo) hypothetical protein</fullName>
    </submittedName>
</protein>
<dbReference type="Proteomes" id="UP000691718">
    <property type="component" value="Unassembled WGS sequence"/>
</dbReference>